<dbReference type="AlphaFoldDB" id="A0A212K3C6"/>
<dbReference type="InterPro" id="IPR012675">
    <property type="entry name" value="Beta-grasp_dom_sf"/>
</dbReference>
<dbReference type="EMBL" id="FLUO01000001">
    <property type="protein sequence ID" value="SBW06025.1"/>
    <property type="molecule type" value="Genomic_DNA"/>
</dbReference>
<organism evidence="1">
    <name type="scientific">uncultured Alphaproteobacteria bacterium</name>
    <dbReference type="NCBI Taxonomy" id="91750"/>
    <lineage>
        <taxon>Bacteria</taxon>
        <taxon>Pseudomonadati</taxon>
        <taxon>Pseudomonadota</taxon>
        <taxon>Alphaproteobacteria</taxon>
        <taxon>environmental samples</taxon>
    </lineage>
</organism>
<evidence type="ECO:0000313" key="1">
    <source>
        <dbReference type="EMBL" id="SBW06025.1"/>
    </source>
</evidence>
<dbReference type="Gene3D" id="3.10.20.30">
    <property type="match status" value="1"/>
</dbReference>
<accession>A0A212K3C6</accession>
<dbReference type="SUPFAM" id="SSF54285">
    <property type="entry name" value="MoaD/ThiS"/>
    <property type="match status" value="1"/>
</dbReference>
<sequence>MTAPLSVELTLYGAFRAHVGGAPLRLTLPAGATLADARRELGAAVRARAPGFSDDALIAVSAFADERRLLRDDTPLADGAAIAVLPPICGG</sequence>
<dbReference type="Pfam" id="PF02597">
    <property type="entry name" value="ThiS"/>
    <property type="match status" value="1"/>
</dbReference>
<name>A0A212K3C6_9PROT</name>
<reference evidence="1" key="1">
    <citation type="submission" date="2016-04" db="EMBL/GenBank/DDBJ databases">
        <authorList>
            <person name="Evans L.H."/>
            <person name="Alamgir A."/>
            <person name="Owens N."/>
            <person name="Weber N.D."/>
            <person name="Virtaneva K."/>
            <person name="Barbian K."/>
            <person name="Babar A."/>
            <person name="Rosenke K."/>
        </authorList>
    </citation>
    <scope>NUCLEOTIDE SEQUENCE</scope>
    <source>
        <strain evidence="1">86</strain>
    </source>
</reference>
<dbReference type="InterPro" id="IPR016155">
    <property type="entry name" value="Mopterin_synth/thiamin_S_b"/>
</dbReference>
<dbReference type="CDD" id="cd17040">
    <property type="entry name" value="Ubl_MoaD_like"/>
    <property type="match status" value="1"/>
</dbReference>
<gene>
    <name evidence="1" type="ORF">KL86APRO_12055</name>
</gene>
<proteinExistence type="predicted"/>
<protein>
    <submittedName>
        <fullName evidence="1">Sulfur transfer protein ThiS</fullName>
    </submittedName>
</protein>
<dbReference type="InterPro" id="IPR003749">
    <property type="entry name" value="ThiS/MoaD-like"/>
</dbReference>